<dbReference type="InterPro" id="IPR051551">
    <property type="entry name" value="Autotransporter_adhesion"/>
</dbReference>
<feature type="domain" description="Autotransporter" evidence="3">
    <location>
        <begin position="973"/>
        <end position="1251"/>
    </location>
</feature>
<evidence type="ECO:0000313" key="5">
    <source>
        <dbReference type="Proteomes" id="UP000184391"/>
    </source>
</evidence>
<dbReference type="EMBL" id="FRDF01000018">
    <property type="protein sequence ID" value="SHN64792.1"/>
    <property type="molecule type" value="Genomic_DNA"/>
</dbReference>
<dbReference type="PANTHER" id="PTHR35037:SF3">
    <property type="entry name" value="C-TERMINAL REGION OF AIDA-LIKE PROTEIN"/>
    <property type="match status" value="1"/>
</dbReference>
<dbReference type="InterPro" id="IPR013425">
    <property type="entry name" value="Autotrns_rpt"/>
</dbReference>
<dbReference type="Gene3D" id="2.40.128.130">
    <property type="entry name" value="Autotransporter beta-domain"/>
    <property type="match status" value="1"/>
</dbReference>
<protein>
    <submittedName>
        <fullName evidence="4">Outer membrane autotransporter barrel domain-containing protein</fullName>
    </submittedName>
</protein>
<dbReference type="InterPro" id="IPR011050">
    <property type="entry name" value="Pectin_lyase_fold/virulence"/>
</dbReference>
<dbReference type="NCBIfam" id="TIGR01414">
    <property type="entry name" value="autotrans_barl"/>
    <property type="match status" value="1"/>
</dbReference>
<evidence type="ECO:0000313" key="4">
    <source>
        <dbReference type="EMBL" id="SHN64792.1"/>
    </source>
</evidence>
<dbReference type="InterPro" id="IPR012332">
    <property type="entry name" value="Autotransporter_pectin_lyase_C"/>
</dbReference>
<gene>
    <name evidence="4" type="ORF">SAMN02745193_02790</name>
</gene>
<proteinExistence type="predicted"/>
<evidence type="ECO:0000259" key="3">
    <source>
        <dbReference type="PROSITE" id="PS51208"/>
    </source>
</evidence>
<dbReference type="PANTHER" id="PTHR35037">
    <property type="entry name" value="C-TERMINAL REGION OF AIDA-LIKE PROTEIN"/>
    <property type="match status" value="1"/>
</dbReference>
<dbReference type="InterPro" id="IPR036709">
    <property type="entry name" value="Autotransporte_beta_dom_sf"/>
</dbReference>
<name>A0A1M7T2A3_9SPHN</name>
<dbReference type="Pfam" id="PF12951">
    <property type="entry name" value="PATR"/>
    <property type="match status" value="6"/>
</dbReference>
<dbReference type="Gene3D" id="2.160.20.20">
    <property type="match status" value="1"/>
</dbReference>
<dbReference type="SUPFAM" id="SSF103515">
    <property type="entry name" value="Autotransporter"/>
    <property type="match status" value="1"/>
</dbReference>
<evidence type="ECO:0000256" key="1">
    <source>
        <dbReference type="ARBA" id="ARBA00022729"/>
    </source>
</evidence>
<dbReference type="AlphaFoldDB" id="A0A1M7T2A3"/>
<reference evidence="5" key="1">
    <citation type="submission" date="2016-12" db="EMBL/GenBank/DDBJ databases">
        <authorList>
            <person name="Varghese N."/>
            <person name="Submissions S."/>
        </authorList>
    </citation>
    <scope>NUCLEOTIDE SEQUENCE [LARGE SCALE GENOMIC DNA]</scope>
    <source>
        <strain evidence="5">DSM 11032</strain>
    </source>
</reference>
<dbReference type="SMART" id="SM00869">
    <property type="entry name" value="Autotransporter"/>
    <property type="match status" value="1"/>
</dbReference>
<dbReference type="NCBIfam" id="TIGR02601">
    <property type="entry name" value="autotrns_rpt"/>
    <property type="match status" value="6"/>
</dbReference>
<dbReference type="RefSeq" id="WP_072675618.1">
    <property type="nucleotide sequence ID" value="NZ_MUYH01000003.1"/>
</dbReference>
<dbReference type="Proteomes" id="UP000184391">
    <property type="component" value="Unassembled WGS sequence"/>
</dbReference>
<sequence length="1251" mass="126072">MRFSHLKYSCSVIAACAASTAFAEPAVFFNDDRDAGRTTFRNTVQAADANAGQTSVIYEIDILNTTGSIFQVTNPTNSDIVFVRTTRVGAPALNNGTGDLGGDGFTNWGNSYSPDTFAAAAALGYNIEFFSDASLTNPFQMNSLGLHVNNWGTCCATNNATPSGGTSNASEIYLIFDNTAPLLLGGIASTIPGTEHFIGAINDTNFFSRVNVVANGDGEFFGAGGFLTFTSVALNSVPSGSSVVSGTGLTPSVPVIPDIDTAAPAYTVVQLAASQVNPNFVGGTLRIGTSGTVSNAFTVQSQGGTIDTDGNTINLSGSFSGVGRMTKGGAGVLNLTASSSHSGGFFIQNGALGVSNIAQIGTGSLEIGAGTLLANGDFAANRDLALSSASSTIDVQANSVVWSGIVSGTGNLNVTGSGVLVLGGINTYSGETVVNPGGSISLASADALGATSLIRLIGDPIGTVNGRAASLIFTGSTTVGANIVADGDPIIDVATGEIVTLAGDISDGVNPGDIVKVGAGRLILTGANTYTGGTIVSAGELIGNTTSLQGAIANNAAVEFAQATGGTYAGVMSGSGTLTKTGAGALTLTGANTYAGGTTISGGVLQLGGGAASGSITGPVVNNGALAVNRSDTYTFAGVISGTGIFVQDGTGTTTLTAANTYTGGTLISRGRLVGNTTSLQGAIQNNSVIEFAQATTGTFADQISGTGRFDKTGAGMLTLTANSASFTGDTFVQAGELRVNGNLSRSVTSVESGARLSGTGVIGGLVANSGSVISPGNSPGVLNVDGAVNLQSGSTVEFEVSATGPIDQILATGAAEVDGTAAITNLGGIYAFNSEYLLLEADGGRTGTFADATGLAGFGILYRPELVYTDTQVRLRMAPNLLANIVGSTVLTSNQRSVVNLIDGAVTAGYNPQPLFNIYSLPVAQMPGAFDQLSGEVYATAAGVGIEQERLVRDAVLGRLGSVAMAARDETEAGSGVGVWGQLFGGWGNGDSDRNAAAFETDRMGMVTGIDVGKATENSSWRAGIFGMQVQSDVTIDRLGSTAEVEQAGGGVYASLQTGRVGIAIGGYLTEIDLRAFRDIRLPGFAETNVGTTEGKAKQAFAELSYTIPSGSAIVRPFLAGSIGSFKLDGMTETGGEANLTMLEQDYSTATLTGGIDAMVPIGKSLSINGAFAGRAQLGDRDPQAFLALAAAPQQAFAISGAQLDEFALVARLDARFSLDDKLQVSVGYTGLSGITQTDHSAQATIQVRF</sequence>
<keyword evidence="1 2" id="KW-0732">Signal</keyword>
<accession>A0A1M7T2A3</accession>
<dbReference type="Pfam" id="PF03797">
    <property type="entry name" value="Autotransporter"/>
    <property type="match status" value="1"/>
</dbReference>
<dbReference type="SUPFAM" id="SSF51126">
    <property type="entry name" value="Pectin lyase-like"/>
    <property type="match status" value="2"/>
</dbReference>
<dbReference type="PROSITE" id="PS51208">
    <property type="entry name" value="AUTOTRANSPORTER"/>
    <property type="match status" value="1"/>
</dbReference>
<feature type="signal peptide" evidence="2">
    <location>
        <begin position="1"/>
        <end position="23"/>
    </location>
</feature>
<evidence type="ECO:0000256" key="2">
    <source>
        <dbReference type="SAM" id="SignalP"/>
    </source>
</evidence>
<feature type="chain" id="PRO_5013178623" evidence="2">
    <location>
        <begin position="24"/>
        <end position="1251"/>
    </location>
</feature>
<dbReference type="InterPro" id="IPR005546">
    <property type="entry name" value="Autotransporte_beta"/>
</dbReference>
<dbReference type="GO" id="GO:0019867">
    <property type="term" value="C:outer membrane"/>
    <property type="evidence" value="ECO:0007669"/>
    <property type="project" value="InterPro"/>
</dbReference>
<dbReference type="OrthoDB" id="7195851at2"/>
<keyword evidence="5" id="KW-1185">Reference proteome</keyword>
<organism evidence="4 5">
    <name type="scientific">Erythrobacter sanguineus</name>
    <dbReference type="NCBI Taxonomy" id="198312"/>
    <lineage>
        <taxon>Bacteria</taxon>
        <taxon>Pseudomonadati</taxon>
        <taxon>Pseudomonadota</taxon>
        <taxon>Alphaproteobacteria</taxon>
        <taxon>Sphingomonadales</taxon>
        <taxon>Erythrobacteraceae</taxon>
        <taxon>Erythrobacter/Porphyrobacter group</taxon>
        <taxon>Erythrobacter</taxon>
    </lineage>
</organism>
<dbReference type="InterPro" id="IPR006315">
    <property type="entry name" value="OM_autotransptr_brl_dom"/>
</dbReference>